<sequence length="89" mass="9764">MEWSPRHQATAASRRPRLHGDRAGSPAGRPAAARDGLSLTDIKRSDLTLVPGKLAEPSDEEGPHPGSWAGWWYAHVMDRSLTLSRRSPL</sequence>
<dbReference type="Proteomes" id="UP001500665">
    <property type="component" value="Unassembled WGS sequence"/>
</dbReference>
<organism evidence="2 3">
    <name type="scientific">Actinocorallia libanotica</name>
    <dbReference type="NCBI Taxonomy" id="46162"/>
    <lineage>
        <taxon>Bacteria</taxon>
        <taxon>Bacillati</taxon>
        <taxon>Actinomycetota</taxon>
        <taxon>Actinomycetes</taxon>
        <taxon>Streptosporangiales</taxon>
        <taxon>Thermomonosporaceae</taxon>
        <taxon>Actinocorallia</taxon>
    </lineage>
</organism>
<proteinExistence type="predicted"/>
<keyword evidence="3" id="KW-1185">Reference proteome</keyword>
<feature type="compositionally biased region" description="Low complexity" evidence="1">
    <location>
        <begin position="23"/>
        <end position="36"/>
    </location>
</feature>
<accession>A0ABN1Q4C9</accession>
<protein>
    <submittedName>
        <fullName evidence="2">Uncharacterized protein</fullName>
    </submittedName>
</protein>
<comment type="caution">
    <text evidence="2">The sequence shown here is derived from an EMBL/GenBank/DDBJ whole genome shotgun (WGS) entry which is preliminary data.</text>
</comment>
<name>A0ABN1Q4C9_9ACTN</name>
<gene>
    <name evidence="2" type="ORF">GCM10009550_04400</name>
</gene>
<dbReference type="EMBL" id="BAAAHH010000001">
    <property type="protein sequence ID" value="GAA0937552.1"/>
    <property type="molecule type" value="Genomic_DNA"/>
</dbReference>
<reference evidence="2 3" key="1">
    <citation type="journal article" date="2019" name="Int. J. Syst. Evol. Microbiol.">
        <title>The Global Catalogue of Microorganisms (GCM) 10K type strain sequencing project: providing services to taxonomists for standard genome sequencing and annotation.</title>
        <authorList>
            <consortium name="The Broad Institute Genomics Platform"/>
            <consortium name="The Broad Institute Genome Sequencing Center for Infectious Disease"/>
            <person name="Wu L."/>
            <person name="Ma J."/>
        </authorList>
    </citation>
    <scope>NUCLEOTIDE SEQUENCE [LARGE SCALE GENOMIC DNA]</scope>
    <source>
        <strain evidence="2 3">JCM 10696</strain>
    </source>
</reference>
<evidence type="ECO:0000256" key="1">
    <source>
        <dbReference type="SAM" id="MobiDB-lite"/>
    </source>
</evidence>
<evidence type="ECO:0000313" key="3">
    <source>
        <dbReference type="Proteomes" id="UP001500665"/>
    </source>
</evidence>
<evidence type="ECO:0000313" key="2">
    <source>
        <dbReference type="EMBL" id="GAA0937552.1"/>
    </source>
</evidence>
<feature type="region of interest" description="Disordered" evidence="1">
    <location>
        <begin position="1"/>
        <end position="41"/>
    </location>
</feature>